<gene>
    <name evidence="12" type="ORF">BSZ36_09505</name>
</gene>
<evidence type="ECO:0000256" key="10">
    <source>
        <dbReference type="RuleBase" id="RU003915"/>
    </source>
</evidence>
<evidence type="ECO:0000256" key="6">
    <source>
        <dbReference type="ARBA" id="ARBA00023186"/>
    </source>
</evidence>
<keyword evidence="7 9" id="KW-0413">Isomerase</keyword>
<evidence type="ECO:0000256" key="9">
    <source>
        <dbReference type="PROSITE-ProRule" id="PRU00277"/>
    </source>
</evidence>
<evidence type="ECO:0000313" key="12">
    <source>
        <dbReference type="EMBL" id="OZC03189.1"/>
    </source>
</evidence>
<keyword evidence="6" id="KW-0143">Chaperone</keyword>
<dbReference type="Proteomes" id="UP000216446">
    <property type="component" value="Unassembled WGS sequence"/>
</dbReference>
<dbReference type="RefSeq" id="WP_094548275.1">
    <property type="nucleotide sequence ID" value="NZ_MQWB01000001.1"/>
</dbReference>
<dbReference type="OrthoDB" id="9808891at2"/>
<proteinExistence type="inferred from homology"/>
<accession>A0A259TZK4</accession>
<dbReference type="FunCoup" id="A0A259TZK4">
    <property type="interactions" value="290"/>
</dbReference>
<keyword evidence="4" id="KW-0963">Cytoplasm</keyword>
<evidence type="ECO:0000256" key="1">
    <source>
        <dbReference type="ARBA" id="ARBA00000971"/>
    </source>
</evidence>
<dbReference type="GO" id="GO:0003755">
    <property type="term" value="F:peptidyl-prolyl cis-trans isomerase activity"/>
    <property type="evidence" value="ECO:0007669"/>
    <property type="project" value="UniProtKB-UniRule"/>
</dbReference>
<feature type="domain" description="PPIase FKBP-type" evidence="11">
    <location>
        <begin position="6"/>
        <end position="90"/>
    </location>
</feature>
<dbReference type="InterPro" id="IPR046357">
    <property type="entry name" value="PPIase_dom_sf"/>
</dbReference>
<dbReference type="PANTHER" id="PTHR47861">
    <property type="entry name" value="FKBP-TYPE PEPTIDYL-PROLYL CIS-TRANS ISOMERASE SLYD"/>
    <property type="match status" value="1"/>
</dbReference>
<dbReference type="PANTHER" id="PTHR47861:SF3">
    <property type="entry name" value="FKBP-TYPE PEPTIDYL-PROLYL CIS-TRANS ISOMERASE SLYD"/>
    <property type="match status" value="1"/>
</dbReference>
<dbReference type="GO" id="GO:0005737">
    <property type="term" value="C:cytoplasm"/>
    <property type="evidence" value="ECO:0007669"/>
    <property type="project" value="UniProtKB-SubCell"/>
</dbReference>
<dbReference type="AlphaFoldDB" id="A0A259TZK4"/>
<evidence type="ECO:0000313" key="13">
    <source>
        <dbReference type="Proteomes" id="UP000216446"/>
    </source>
</evidence>
<dbReference type="PROSITE" id="PS50059">
    <property type="entry name" value="FKBP_PPIASE"/>
    <property type="match status" value="1"/>
</dbReference>
<evidence type="ECO:0000256" key="3">
    <source>
        <dbReference type="ARBA" id="ARBA00006577"/>
    </source>
</evidence>
<comment type="catalytic activity">
    <reaction evidence="1 9 10">
        <text>[protein]-peptidylproline (omega=180) = [protein]-peptidylproline (omega=0)</text>
        <dbReference type="Rhea" id="RHEA:16237"/>
        <dbReference type="Rhea" id="RHEA-COMP:10747"/>
        <dbReference type="Rhea" id="RHEA-COMP:10748"/>
        <dbReference type="ChEBI" id="CHEBI:83833"/>
        <dbReference type="ChEBI" id="CHEBI:83834"/>
        <dbReference type="EC" id="5.2.1.8"/>
    </reaction>
</comment>
<dbReference type="EMBL" id="MQWB01000001">
    <property type="protein sequence ID" value="OZC03189.1"/>
    <property type="molecule type" value="Genomic_DNA"/>
</dbReference>
<evidence type="ECO:0000256" key="5">
    <source>
        <dbReference type="ARBA" id="ARBA00023110"/>
    </source>
</evidence>
<dbReference type="InParanoid" id="A0A259TZK4"/>
<evidence type="ECO:0000259" key="11">
    <source>
        <dbReference type="PROSITE" id="PS50059"/>
    </source>
</evidence>
<comment type="subcellular location">
    <subcellularLocation>
        <location evidence="2">Cytoplasm</location>
    </subcellularLocation>
</comment>
<evidence type="ECO:0000256" key="7">
    <source>
        <dbReference type="ARBA" id="ARBA00023235"/>
    </source>
</evidence>
<reference evidence="12 13" key="1">
    <citation type="submission" date="2016-11" db="EMBL/GenBank/DDBJ databases">
        <title>Study of marine rhodopsin-containing bacteria.</title>
        <authorList>
            <person name="Yoshizawa S."/>
            <person name="Kumagai Y."/>
            <person name="Kogure K."/>
        </authorList>
    </citation>
    <scope>NUCLEOTIDE SEQUENCE [LARGE SCALE GENOMIC DNA]</scope>
    <source>
        <strain evidence="12 13">SG-29</strain>
    </source>
</reference>
<dbReference type="Pfam" id="PF00254">
    <property type="entry name" value="FKBP_C"/>
    <property type="match status" value="1"/>
</dbReference>
<evidence type="ECO:0000256" key="8">
    <source>
        <dbReference type="ARBA" id="ARBA00037071"/>
    </source>
</evidence>
<comment type="caution">
    <text evidence="12">The sequence shown here is derived from an EMBL/GenBank/DDBJ whole genome shotgun (WGS) entry which is preliminary data.</text>
</comment>
<name>A0A259TZK4_9BACT</name>
<protein>
    <recommendedName>
        <fullName evidence="10">Peptidyl-prolyl cis-trans isomerase</fullName>
        <ecNumber evidence="10">5.2.1.8</ecNumber>
    </recommendedName>
</protein>
<dbReference type="GO" id="GO:0042026">
    <property type="term" value="P:protein refolding"/>
    <property type="evidence" value="ECO:0007669"/>
    <property type="project" value="UniProtKB-ARBA"/>
</dbReference>
<dbReference type="SUPFAM" id="SSF54534">
    <property type="entry name" value="FKBP-like"/>
    <property type="match status" value="1"/>
</dbReference>
<dbReference type="Gene3D" id="3.10.50.40">
    <property type="match status" value="1"/>
</dbReference>
<keyword evidence="5 9" id="KW-0697">Rotamase</keyword>
<organism evidence="12 13">
    <name type="scientific">Rubricoccus marinus</name>
    <dbReference type="NCBI Taxonomy" id="716817"/>
    <lineage>
        <taxon>Bacteria</taxon>
        <taxon>Pseudomonadati</taxon>
        <taxon>Rhodothermota</taxon>
        <taxon>Rhodothermia</taxon>
        <taxon>Rhodothermales</taxon>
        <taxon>Rubricoccaceae</taxon>
        <taxon>Rubricoccus</taxon>
    </lineage>
</organism>
<dbReference type="InterPro" id="IPR001179">
    <property type="entry name" value="PPIase_FKBP_dom"/>
</dbReference>
<evidence type="ECO:0000256" key="4">
    <source>
        <dbReference type="ARBA" id="ARBA00022490"/>
    </source>
</evidence>
<dbReference type="EC" id="5.2.1.8" evidence="10"/>
<evidence type="ECO:0000256" key="2">
    <source>
        <dbReference type="ARBA" id="ARBA00004496"/>
    </source>
</evidence>
<comment type="function">
    <text evidence="8">Also involved in hydrogenase metallocenter assembly, probably by participating in the nickel insertion step. This function in hydrogenase biosynthesis requires chaperone activity and the presence of the metal-binding domain, but not PPIase activity.</text>
</comment>
<keyword evidence="13" id="KW-1185">Reference proteome</keyword>
<sequence length="141" mass="14686">MPATSGDTVRVHYTGTLDDGTTFDSSAGREPLEFTLGAGQVVPGFDKAVDGMEIGETKTVTIPAKEAYGDVDPDQTVTVGRDQMPPDADLSIGDRLQMGMGNGQVVVVTVAELSDDSVVLDANHALAGQDLTFEITLDSVA</sequence>
<comment type="similarity">
    <text evidence="3 10">Belongs to the FKBP-type PPIase family.</text>
</comment>